<dbReference type="InterPro" id="IPR025828">
    <property type="entry name" value="Put_sensor_dom"/>
</dbReference>
<keyword evidence="6 13" id="KW-0418">Kinase</keyword>
<evidence type="ECO:0000259" key="12">
    <source>
        <dbReference type="Pfam" id="PF13796"/>
    </source>
</evidence>
<evidence type="ECO:0000259" key="10">
    <source>
        <dbReference type="Pfam" id="PF02518"/>
    </source>
</evidence>
<comment type="caution">
    <text evidence="13">The sequence shown here is derived from an EMBL/GenBank/DDBJ whole genome shotgun (WGS) entry which is preliminary data.</text>
</comment>
<dbReference type="GO" id="GO:0016301">
    <property type="term" value="F:kinase activity"/>
    <property type="evidence" value="ECO:0007669"/>
    <property type="project" value="UniProtKB-KW"/>
</dbReference>
<feature type="domain" description="Putative sensor" evidence="12">
    <location>
        <begin position="25"/>
        <end position="199"/>
    </location>
</feature>
<evidence type="ECO:0000313" key="14">
    <source>
        <dbReference type="Proteomes" id="UP001596203"/>
    </source>
</evidence>
<dbReference type="PANTHER" id="PTHR24421">
    <property type="entry name" value="NITRATE/NITRITE SENSOR PROTEIN NARX-RELATED"/>
    <property type="match status" value="1"/>
</dbReference>
<keyword evidence="7" id="KW-0067">ATP-binding</keyword>
<keyword evidence="4" id="KW-0808">Transferase</keyword>
<dbReference type="PANTHER" id="PTHR24421:SF10">
    <property type="entry name" value="NITRATE_NITRITE SENSOR PROTEIN NARQ"/>
    <property type="match status" value="1"/>
</dbReference>
<evidence type="ECO:0000256" key="3">
    <source>
        <dbReference type="ARBA" id="ARBA00022553"/>
    </source>
</evidence>
<evidence type="ECO:0000259" key="11">
    <source>
        <dbReference type="Pfam" id="PF07730"/>
    </source>
</evidence>
<keyword evidence="9" id="KW-1133">Transmembrane helix</keyword>
<dbReference type="Gene3D" id="1.20.5.1930">
    <property type="match status" value="1"/>
</dbReference>
<gene>
    <name evidence="13" type="ORF">ACFP2T_47465</name>
</gene>
<protein>
    <recommendedName>
        <fullName evidence="2">histidine kinase</fullName>
        <ecNumber evidence="2">2.7.13.3</ecNumber>
    </recommendedName>
</protein>
<accession>A0ABW1KQY3</accession>
<keyword evidence="8" id="KW-0902">Two-component regulatory system</keyword>
<dbReference type="EC" id="2.7.13.3" evidence="2"/>
<reference evidence="14" key="1">
    <citation type="journal article" date="2019" name="Int. J. Syst. Evol. Microbiol.">
        <title>The Global Catalogue of Microorganisms (GCM) 10K type strain sequencing project: providing services to taxonomists for standard genome sequencing and annotation.</title>
        <authorList>
            <consortium name="The Broad Institute Genomics Platform"/>
            <consortium name="The Broad Institute Genome Sequencing Center for Infectious Disease"/>
            <person name="Wu L."/>
            <person name="Ma J."/>
        </authorList>
    </citation>
    <scope>NUCLEOTIDE SEQUENCE [LARGE SCALE GENOMIC DNA]</scope>
    <source>
        <strain evidence="14">ZS-35-S2</strain>
    </source>
</reference>
<dbReference type="InterPro" id="IPR050482">
    <property type="entry name" value="Sensor_HK_TwoCompSys"/>
</dbReference>
<dbReference type="Proteomes" id="UP001596203">
    <property type="component" value="Unassembled WGS sequence"/>
</dbReference>
<dbReference type="SUPFAM" id="SSF55874">
    <property type="entry name" value="ATPase domain of HSP90 chaperone/DNA topoisomerase II/histidine kinase"/>
    <property type="match status" value="1"/>
</dbReference>
<feature type="domain" description="Signal transduction histidine kinase subgroup 3 dimerisation and phosphoacceptor" evidence="11">
    <location>
        <begin position="228"/>
        <end position="296"/>
    </location>
</feature>
<keyword evidence="5" id="KW-0547">Nucleotide-binding</keyword>
<keyword evidence="3" id="KW-0597">Phosphoprotein</keyword>
<proteinExistence type="predicted"/>
<dbReference type="Pfam" id="PF02518">
    <property type="entry name" value="HATPase_c"/>
    <property type="match status" value="1"/>
</dbReference>
<dbReference type="EMBL" id="JBHSPR010000120">
    <property type="protein sequence ID" value="MFC6023780.1"/>
    <property type="molecule type" value="Genomic_DNA"/>
</dbReference>
<evidence type="ECO:0000256" key="5">
    <source>
        <dbReference type="ARBA" id="ARBA00022741"/>
    </source>
</evidence>
<evidence type="ECO:0000256" key="6">
    <source>
        <dbReference type="ARBA" id="ARBA00022777"/>
    </source>
</evidence>
<keyword evidence="9" id="KW-0472">Membrane</keyword>
<evidence type="ECO:0000256" key="8">
    <source>
        <dbReference type="ARBA" id="ARBA00023012"/>
    </source>
</evidence>
<feature type="transmembrane region" description="Helical" evidence="9">
    <location>
        <begin position="121"/>
        <end position="147"/>
    </location>
</feature>
<evidence type="ECO:0000256" key="2">
    <source>
        <dbReference type="ARBA" id="ARBA00012438"/>
    </source>
</evidence>
<evidence type="ECO:0000256" key="9">
    <source>
        <dbReference type="SAM" id="Phobius"/>
    </source>
</evidence>
<evidence type="ECO:0000256" key="4">
    <source>
        <dbReference type="ARBA" id="ARBA00022679"/>
    </source>
</evidence>
<evidence type="ECO:0000313" key="13">
    <source>
        <dbReference type="EMBL" id="MFC6023780.1"/>
    </source>
</evidence>
<evidence type="ECO:0000256" key="1">
    <source>
        <dbReference type="ARBA" id="ARBA00000085"/>
    </source>
</evidence>
<dbReference type="Gene3D" id="3.30.565.10">
    <property type="entry name" value="Histidine kinase-like ATPase, C-terminal domain"/>
    <property type="match status" value="1"/>
</dbReference>
<organism evidence="13 14">
    <name type="scientific">Plantactinospora solaniradicis</name>
    <dbReference type="NCBI Taxonomy" id="1723736"/>
    <lineage>
        <taxon>Bacteria</taxon>
        <taxon>Bacillati</taxon>
        <taxon>Actinomycetota</taxon>
        <taxon>Actinomycetes</taxon>
        <taxon>Micromonosporales</taxon>
        <taxon>Micromonosporaceae</taxon>
        <taxon>Plantactinospora</taxon>
    </lineage>
</organism>
<dbReference type="InterPro" id="IPR011712">
    <property type="entry name" value="Sig_transdc_His_kin_sub3_dim/P"/>
</dbReference>
<feature type="transmembrane region" description="Helical" evidence="9">
    <location>
        <begin position="167"/>
        <end position="185"/>
    </location>
</feature>
<evidence type="ECO:0000256" key="7">
    <source>
        <dbReference type="ARBA" id="ARBA00022840"/>
    </source>
</evidence>
<name>A0ABW1KQY3_9ACTN</name>
<dbReference type="Pfam" id="PF07730">
    <property type="entry name" value="HisKA_3"/>
    <property type="match status" value="1"/>
</dbReference>
<comment type="catalytic activity">
    <reaction evidence="1">
        <text>ATP + protein L-histidine = ADP + protein N-phospho-L-histidine.</text>
        <dbReference type="EC" id="2.7.13.3"/>
    </reaction>
</comment>
<feature type="transmembrane region" description="Helical" evidence="9">
    <location>
        <begin position="21"/>
        <end position="43"/>
    </location>
</feature>
<dbReference type="RefSeq" id="WP_377434551.1">
    <property type="nucleotide sequence ID" value="NZ_JBHSPR010000120.1"/>
</dbReference>
<dbReference type="CDD" id="cd16917">
    <property type="entry name" value="HATPase_UhpB-NarQ-NarX-like"/>
    <property type="match status" value="1"/>
</dbReference>
<keyword evidence="14" id="KW-1185">Reference proteome</keyword>
<sequence>MAIGPAFVRMLRAAVSRHAGVQILYVVVGAPLAVIGFVGVLALLAVGGLLSVTLVGVPVVAIGLVWARGVCSTRRWLARVLLDVRIDALPPAPGHGIVGWVVATVRDGANWRAAVMAVAHFPFAVMAFAVSAVCWGYGVLLTTYPVWWWSAPVQITSGVSADTWPRALGVAGVGVSLLMAAPWVVRSVVNVDLWFLRTLVASGATARRLRELEHTRAQAVDEAATMLRRIERDLHDGAQARLVAVAIRLGMVKDSLAQAEGPTDLAPVRTLVDRAHHDAKATLAELRDLVRGIHPPILDSGLEAALASLTAGSTVPTRVHVDIVERPSPAVETLMYFCTAELLTNVAKHSQARQATVHLTRHDNRLQLRVSDNGVGGATPHTGTGLAGLAERLRPIDGRLQIRSPLGGPTVVSVEVPG</sequence>
<feature type="transmembrane region" description="Helical" evidence="9">
    <location>
        <begin position="49"/>
        <end position="67"/>
    </location>
</feature>
<dbReference type="InterPro" id="IPR036890">
    <property type="entry name" value="HATPase_C_sf"/>
</dbReference>
<feature type="domain" description="Histidine kinase/HSP90-like ATPase" evidence="10">
    <location>
        <begin position="334"/>
        <end position="417"/>
    </location>
</feature>
<dbReference type="Pfam" id="PF13796">
    <property type="entry name" value="Sensor"/>
    <property type="match status" value="1"/>
</dbReference>
<keyword evidence="9" id="KW-0812">Transmembrane</keyword>
<dbReference type="InterPro" id="IPR003594">
    <property type="entry name" value="HATPase_dom"/>
</dbReference>